<accession>A0A921QBG0</accession>
<organism evidence="1 2">
    <name type="scientific">Sorghum bicolor</name>
    <name type="common">Sorghum</name>
    <name type="synonym">Sorghum vulgare</name>
    <dbReference type="NCBI Taxonomy" id="4558"/>
    <lineage>
        <taxon>Eukaryota</taxon>
        <taxon>Viridiplantae</taxon>
        <taxon>Streptophyta</taxon>
        <taxon>Embryophyta</taxon>
        <taxon>Tracheophyta</taxon>
        <taxon>Spermatophyta</taxon>
        <taxon>Magnoliopsida</taxon>
        <taxon>Liliopsida</taxon>
        <taxon>Poales</taxon>
        <taxon>Poaceae</taxon>
        <taxon>PACMAD clade</taxon>
        <taxon>Panicoideae</taxon>
        <taxon>Andropogonodae</taxon>
        <taxon>Andropogoneae</taxon>
        <taxon>Sorghinae</taxon>
        <taxon>Sorghum</taxon>
    </lineage>
</organism>
<sequence length="49" mass="5775">MMEEMQQLIFLSVSLNKLSKLLAEEYASLIMVELDLENFNYIEVFLLDC</sequence>
<reference evidence="1" key="1">
    <citation type="journal article" date="2019" name="BMC Genomics">
        <title>A new reference genome for Sorghum bicolor reveals high levels of sequence similarity between sweet and grain genotypes: implications for the genetics of sugar metabolism.</title>
        <authorList>
            <person name="Cooper E.A."/>
            <person name="Brenton Z.W."/>
            <person name="Flinn B.S."/>
            <person name="Jenkins J."/>
            <person name="Shu S."/>
            <person name="Flowers D."/>
            <person name="Luo F."/>
            <person name="Wang Y."/>
            <person name="Xia P."/>
            <person name="Barry K."/>
            <person name="Daum C."/>
            <person name="Lipzen A."/>
            <person name="Yoshinaga Y."/>
            <person name="Schmutz J."/>
            <person name="Saski C."/>
            <person name="Vermerris W."/>
            <person name="Kresovich S."/>
        </authorList>
    </citation>
    <scope>NUCLEOTIDE SEQUENCE</scope>
</reference>
<dbReference type="EMBL" id="CM027688">
    <property type="protein sequence ID" value="KAG0517657.1"/>
    <property type="molecule type" value="Genomic_DNA"/>
</dbReference>
<dbReference type="Proteomes" id="UP000807115">
    <property type="component" value="Chromosome 9"/>
</dbReference>
<name>A0A921QBG0_SORBI</name>
<proteinExistence type="predicted"/>
<gene>
    <name evidence="1" type="ORF">BDA96_09G107800</name>
</gene>
<protein>
    <submittedName>
        <fullName evidence="1">Uncharacterized protein</fullName>
    </submittedName>
</protein>
<evidence type="ECO:0000313" key="2">
    <source>
        <dbReference type="Proteomes" id="UP000807115"/>
    </source>
</evidence>
<evidence type="ECO:0000313" key="1">
    <source>
        <dbReference type="EMBL" id="KAG0517657.1"/>
    </source>
</evidence>
<reference evidence="1" key="2">
    <citation type="submission" date="2020-10" db="EMBL/GenBank/DDBJ databases">
        <authorList>
            <person name="Cooper E.A."/>
            <person name="Brenton Z.W."/>
            <person name="Flinn B.S."/>
            <person name="Jenkins J."/>
            <person name="Shu S."/>
            <person name="Flowers D."/>
            <person name="Luo F."/>
            <person name="Wang Y."/>
            <person name="Xia P."/>
            <person name="Barry K."/>
            <person name="Daum C."/>
            <person name="Lipzen A."/>
            <person name="Yoshinaga Y."/>
            <person name="Schmutz J."/>
            <person name="Saski C."/>
            <person name="Vermerris W."/>
            <person name="Kresovich S."/>
        </authorList>
    </citation>
    <scope>NUCLEOTIDE SEQUENCE</scope>
</reference>
<dbReference type="AlphaFoldDB" id="A0A921QBG0"/>
<comment type="caution">
    <text evidence="1">The sequence shown here is derived from an EMBL/GenBank/DDBJ whole genome shotgun (WGS) entry which is preliminary data.</text>
</comment>